<protein>
    <submittedName>
        <fullName evidence="2">RNA-directed DNA polymerase</fullName>
    </submittedName>
</protein>
<dbReference type="InterPro" id="IPR036397">
    <property type="entry name" value="RNaseH_sf"/>
</dbReference>
<name>A0A5B6VA88_9ROSI</name>
<dbReference type="AlphaFoldDB" id="A0A5B6VA88"/>
<dbReference type="Proteomes" id="UP000325315">
    <property type="component" value="Unassembled WGS sequence"/>
</dbReference>
<comment type="caution">
    <text evidence="2">The sequence shown here is derived from an EMBL/GenBank/DDBJ whole genome shotgun (WGS) entry which is preliminary data.</text>
</comment>
<keyword evidence="2" id="KW-0548">Nucleotidyltransferase</keyword>
<dbReference type="InterPro" id="IPR001584">
    <property type="entry name" value="Integrase_cat-core"/>
</dbReference>
<evidence type="ECO:0000313" key="3">
    <source>
        <dbReference type="Proteomes" id="UP000325315"/>
    </source>
</evidence>
<gene>
    <name evidence="2" type="ORF">EPI10_001103</name>
</gene>
<proteinExistence type="predicted"/>
<dbReference type="GO" id="GO:0003676">
    <property type="term" value="F:nucleic acid binding"/>
    <property type="evidence" value="ECO:0007669"/>
    <property type="project" value="InterPro"/>
</dbReference>
<organism evidence="2 3">
    <name type="scientific">Gossypium australe</name>
    <dbReference type="NCBI Taxonomy" id="47621"/>
    <lineage>
        <taxon>Eukaryota</taxon>
        <taxon>Viridiplantae</taxon>
        <taxon>Streptophyta</taxon>
        <taxon>Embryophyta</taxon>
        <taxon>Tracheophyta</taxon>
        <taxon>Spermatophyta</taxon>
        <taxon>Magnoliopsida</taxon>
        <taxon>eudicotyledons</taxon>
        <taxon>Gunneridae</taxon>
        <taxon>Pentapetalae</taxon>
        <taxon>rosids</taxon>
        <taxon>malvids</taxon>
        <taxon>Malvales</taxon>
        <taxon>Malvaceae</taxon>
        <taxon>Malvoideae</taxon>
        <taxon>Gossypium</taxon>
    </lineage>
</organism>
<sequence>MWALLRLRKSYKRSIRVAEEHMLMQIMRFGYCWSTMERDCINYTKKCHKFQIYGDKIHVPHSSLHVMNSPWTFSMLGMDVNGLISPKASSGHRFIFVVVDYFTKWVEATSYANVTKSTVSKFLKKEITCQYRMPKRIIPDNALNLNNNTISEVCSLFKIKTPYRPKMNGAMEATKKKQRSWRK</sequence>
<dbReference type="PANTHER" id="PTHR47266">
    <property type="entry name" value="ENDONUCLEASE-RELATED"/>
    <property type="match status" value="1"/>
</dbReference>
<evidence type="ECO:0000259" key="1">
    <source>
        <dbReference type="PROSITE" id="PS50994"/>
    </source>
</evidence>
<keyword evidence="2" id="KW-0808">Transferase</keyword>
<dbReference type="SUPFAM" id="SSF53098">
    <property type="entry name" value="Ribonuclease H-like"/>
    <property type="match status" value="1"/>
</dbReference>
<feature type="domain" description="Integrase catalytic" evidence="1">
    <location>
        <begin position="66"/>
        <end position="183"/>
    </location>
</feature>
<dbReference type="Gene3D" id="3.30.420.10">
    <property type="entry name" value="Ribonuclease H-like superfamily/Ribonuclease H"/>
    <property type="match status" value="1"/>
</dbReference>
<dbReference type="PROSITE" id="PS50994">
    <property type="entry name" value="INTEGRASE"/>
    <property type="match status" value="1"/>
</dbReference>
<dbReference type="EMBL" id="SMMG02000007">
    <property type="protein sequence ID" value="KAA3465973.1"/>
    <property type="molecule type" value="Genomic_DNA"/>
</dbReference>
<dbReference type="InterPro" id="IPR052160">
    <property type="entry name" value="Gypsy_RT_Integrase-like"/>
</dbReference>
<dbReference type="InterPro" id="IPR012337">
    <property type="entry name" value="RNaseH-like_sf"/>
</dbReference>
<keyword evidence="2" id="KW-0695">RNA-directed DNA polymerase</keyword>
<dbReference type="GO" id="GO:0015074">
    <property type="term" value="P:DNA integration"/>
    <property type="evidence" value="ECO:0007669"/>
    <property type="project" value="InterPro"/>
</dbReference>
<keyword evidence="3" id="KW-1185">Reference proteome</keyword>
<dbReference type="OrthoDB" id="989289at2759"/>
<reference evidence="3" key="1">
    <citation type="journal article" date="2019" name="Plant Biotechnol. J.">
        <title>Genome sequencing of the Australian wild diploid species Gossypium australe highlights disease resistance and delayed gland morphogenesis.</title>
        <authorList>
            <person name="Cai Y."/>
            <person name="Cai X."/>
            <person name="Wang Q."/>
            <person name="Wang P."/>
            <person name="Zhang Y."/>
            <person name="Cai C."/>
            <person name="Xu Y."/>
            <person name="Wang K."/>
            <person name="Zhou Z."/>
            <person name="Wang C."/>
            <person name="Geng S."/>
            <person name="Li B."/>
            <person name="Dong Q."/>
            <person name="Hou Y."/>
            <person name="Wang H."/>
            <person name="Ai P."/>
            <person name="Liu Z."/>
            <person name="Yi F."/>
            <person name="Sun M."/>
            <person name="An G."/>
            <person name="Cheng J."/>
            <person name="Zhang Y."/>
            <person name="Shi Q."/>
            <person name="Xie Y."/>
            <person name="Shi X."/>
            <person name="Chang Y."/>
            <person name="Huang F."/>
            <person name="Chen Y."/>
            <person name="Hong S."/>
            <person name="Mi L."/>
            <person name="Sun Q."/>
            <person name="Zhang L."/>
            <person name="Zhou B."/>
            <person name="Peng R."/>
            <person name="Zhang X."/>
            <person name="Liu F."/>
        </authorList>
    </citation>
    <scope>NUCLEOTIDE SEQUENCE [LARGE SCALE GENOMIC DNA]</scope>
    <source>
        <strain evidence="3">cv. PA1801</strain>
    </source>
</reference>
<accession>A0A5B6VA88</accession>
<dbReference type="GO" id="GO:0003964">
    <property type="term" value="F:RNA-directed DNA polymerase activity"/>
    <property type="evidence" value="ECO:0007669"/>
    <property type="project" value="UniProtKB-KW"/>
</dbReference>
<evidence type="ECO:0000313" key="2">
    <source>
        <dbReference type="EMBL" id="KAA3465973.1"/>
    </source>
</evidence>